<proteinExistence type="predicted"/>
<evidence type="ECO:0000256" key="7">
    <source>
        <dbReference type="SAM" id="Phobius"/>
    </source>
</evidence>
<keyword evidence="6" id="KW-0016">Alginate biosynthesis</keyword>
<keyword evidence="7" id="KW-1133">Transmembrane helix</keyword>
<keyword evidence="10" id="KW-1185">Reference proteome</keyword>
<protein>
    <recommendedName>
        <fullName evidence="8">AlgX/AlgJ SGNH hydrolase-like domain-containing protein</fullName>
    </recommendedName>
</protein>
<name>A0A5J5J8A5_9MICO</name>
<dbReference type="Pfam" id="PF16822">
    <property type="entry name" value="ALGX"/>
    <property type="match status" value="1"/>
</dbReference>
<comment type="subcellular location">
    <subcellularLocation>
        <location evidence="1">Periplasm</location>
    </subcellularLocation>
</comment>
<dbReference type="InterPro" id="IPR031811">
    <property type="entry name" value="ALGX/ALGJ_SGNH-like"/>
</dbReference>
<evidence type="ECO:0000256" key="1">
    <source>
        <dbReference type="ARBA" id="ARBA00004418"/>
    </source>
</evidence>
<feature type="transmembrane region" description="Helical" evidence="7">
    <location>
        <begin position="26"/>
        <end position="45"/>
    </location>
</feature>
<evidence type="ECO:0000259" key="8">
    <source>
        <dbReference type="Pfam" id="PF16822"/>
    </source>
</evidence>
<feature type="domain" description="AlgX/AlgJ SGNH hydrolase-like" evidence="8">
    <location>
        <begin position="109"/>
        <end position="246"/>
    </location>
</feature>
<evidence type="ECO:0000256" key="5">
    <source>
        <dbReference type="ARBA" id="ARBA00022764"/>
    </source>
</evidence>
<dbReference type="AlphaFoldDB" id="A0A5J5J8A5"/>
<sequence>MTAGTTGMPPGQEMTPGRRWWRRARFLPLVILGILVIVALVVGRITSAELASRAAEIALPSPAATSSDAVASSCRPPVAPAAQEPWITDRAAAEATWQQHSAETAERYVIGPNGWIFWSEYVDQYASQAVGRDLLTATQVQQWIDHFTAVRDAMAARGIEFYVMVTPSTSSIYPEELPLWMQALRGSTIMDQVIGASGDLPIIDLRADLVAQKDGPAHLFSWSNSHWTEYGAYVAWKQIATCVNAMNPDSPPLKIPAISGATVVGDFNEWAPFGVKSPGADWAVPDFTDPLMDVTRTDKTGVTETVPGTSVTDLSILPAETTVPASWTGKSALIFRDSMGGGLSPLWQQAYSPTWQVNEPYITGTTQMSNYAQAVEEHHPDVVIVQLAERYLLNPPPQASGY</sequence>
<keyword evidence="5" id="KW-0574">Periplasm</keyword>
<dbReference type="EMBL" id="VYSA01000001">
    <property type="protein sequence ID" value="KAA9111245.1"/>
    <property type="molecule type" value="Genomic_DNA"/>
</dbReference>
<evidence type="ECO:0000256" key="3">
    <source>
        <dbReference type="ARBA" id="ARBA00022679"/>
    </source>
</evidence>
<organism evidence="9 10">
    <name type="scientific">Microbacterium rhizomatis</name>
    <dbReference type="NCBI Taxonomy" id="1631477"/>
    <lineage>
        <taxon>Bacteria</taxon>
        <taxon>Bacillati</taxon>
        <taxon>Actinomycetota</taxon>
        <taxon>Actinomycetes</taxon>
        <taxon>Micrococcales</taxon>
        <taxon>Microbacteriaceae</taxon>
        <taxon>Microbacterium</taxon>
    </lineage>
</organism>
<dbReference type="RefSeq" id="WP_150448014.1">
    <property type="nucleotide sequence ID" value="NZ_VYSA01000001.1"/>
</dbReference>
<evidence type="ECO:0000313" key="10">
    <source>
        <dbReference type="Proteomes" id="UP000325827"/>
    </source>
</evidence>
<keyword evidence="7" id="KW-0472">Membrane</keyword>
<comment type="caution">
    <text evidence="9">The sequence shown here is derived from an EMBL/GenBank/DDBJ whole genome shotgun (WGS) entry which is preliminary data.</text>
</comment>
<evidence type="ECO:0000313" key="9">
    <source>
        <dbReference type="EMBL" id="KAA9111245.1"/>
    </source>
</evidence>
<dbReference type="Proteomes" id="UP000325827">
    <property type="component" value="Unassembled WGS sequence"/>
</dbReference>
<dbReference type="GO" id="GO:0042597">
    <property type="term" value="C:periplasmic space"/>
    <property type="evidence" value="ECO:0007669"/>
    <property type="project" value="UniProtKB-SubCell"/>
</dbReference>
<evidence type="ECO:0000256" key="6">
    <source>
        <dbReference type="ARBA" id="ARBA00022841"/>
    </source>
</evidence>
<keyword evidence="3" id="KW-0808">Transferase</keyword>
<evidence type="ECO:0000256" key="2">
    <source>
        <dbReference type="ARBA" id="ARBA00005182"/>
    </source>
</evidence>
<comment type="pathway">
    <text evidence="2">Glycan biosynthesis; alginate biosynthesis.</text>
</comment>
<gene>
    <name evidence="9" type="ORF">F6B43_06530</name>
</gene>
<keyword evidence="7" id="KW-0812">Transmembrane</keyword>
<dbReference type="OrthoDB" id="9760774at2"/>
<evidence type="ECO:0000256" key="4">
    <source>
        <dbReference type="ARBA" id="ARBA00022729"/>
    </source>
</evidence>
<dbReference type="GO" id="GO:0016740">
    <property type="term" value="F:transferase activity"/>
    <property type="evidence" value="ECO:0007669"/>
    <property type="project" value="UniProtKB-KW"/>
</dbReference>
<reference evidence="10" key="1">
    <citation type="submission" date="2019-09" db="EMBL/GenBank/DDBJ databases">
        <title>Mumia zhuanghuii sp. nov. isolated from the intestinal contents of plateau pika (Ochotona curzoniae) in the Qinghai-Tibet plateau of China.</title>
        <authorList>
            <person name="Tian Z."/>
        </authorList>
    </citation>
    <scope>NUCLEOTIDE SEQUENCE [LARGE SCALE GENOMIC DNA]</scope>
    <source>
        <strain evidence="10">JCM 30598</strain>
    </source>
</reference>
<keyword evidence="4" id="KW-0732">Signal</keyword>
<dbReference type="UniPathway" id="UPA00286"/>
<dbReference type="GO" id="GO:0042121">
    <property type="term" value="P:alginic acid biosynthetic process"/>
    <property type="evidence" value="ECO:0007669"/>
    <property type="project" value="UniProtKB-UniPathway"/>
</dbReference>
<accession>A0A5J5J8A5</accession>